<protein>
    <recommendedName>
        <fullName evidence="13">Sugar phosphate phosphatase</fullName>
        <ecNumber evidence="13">2.1.1.-</ecNumber>
        <ecNumber evidence="13">3.1.3.-</ecNumber>
    </recommendedName>
</protein>
<dbReference type="GO" id="GO:0005634">
    <property type="term" value="C:nucleus"/>
    <property type="evidence" value="ECO:0007669"/>
    <property type="project" value="TreeGrafter"/>
</dbReference>
<comment type="catalytic activity">
    <reaction evidence="1 13">
        <text>L-glutamyl-[protein] + S-adenosyl-L-methionine = [protein]-L-glutamate 5-O-methyl ester + S-adenosyl-L-homocysteine</text>
        <dbReference type="Rhea" id="RHEA:24452"/>
        <dbReference type="Rhea" id="RHEA-COMP:10208"/>
        <dbReference type="Rhea" id="RHEA-COMP:10311"/>
        <dbReference type="ChEBI" id="CHEBI:29973"/>
        <dbReference type="ChEBI" id="CHEBI:57856"/>
        <dbReference type="ChEBI" id="CHEBI:59789"/>
        <dbReference type="ChEBI" id="CHEBI:82795"/>
    </reaction>
</comment>
<reference evidence="15 16" key="2">
    <citation type="journal article" date="2019" name="G3 (Bethesda)">
        <title>Hybrid Assembly of the Genome of the Entomopathogenic Nematode Steinernema carpocapsae Identifies the X-Chromosome.</title>
        <authorList>
            <person name="Serra L."/>
            <person name="Macchietto M."/>
            <person name="Macias-Munoz A."/>
            <person name="McGill C.J."/>
            <person name="Rodriguez I.M."/>
            <person name="Rodriguez B."/>
            <person name="Murad R."/>
            <person name="Mortazavi A."/>
        </authorList>
    </citation>
    <scope>NUCLEOTIDE SEQUENCE [LARGE SCALE GENOMIC DNA]</scope>
    <source>
        <strain evidence="15 16">ALL</strain>
    </source>
</reference>
<name>A0A4U5MFZ2_STECR</name>
<dbReference type="OrthoDB" id="541375at2759"/>
<evidence type="ECO:0000259" key="14">
    <source>
        <dbReference type="Pfam" id="PF01937"/>
    </source>
</evidence>
<dbReference type="PANTHER" id="PTHR12260:SF6">
    <property type="entry name" value="DAMAGE-CONTROL PHOSPHATASE ARMT1"/>
    <property type="match status" value="1"/>
</dbReference>
<evidence type="ECO:0000256" key="4">
    <source>
        <dbReference type="ARBA" id="ARBA00022596"/>
    </source>
</evidence>
<keyword evidence="5 13" id="KW-0489">Methyltransferase</keyword>
<comment type="domain">
    <text evidence="13">Subfamily III proteins have a conserved RTxK motif about 40-50 residues from the C-terminus; the threonine may be replaced by serine or cysteine.</text>
</comment>
<comment type="catalytic activity">
    <reaction evidence="12 13">
        <text>beta-D-fructose 6-phosphate = dihydroxyacetone + D-glyceraldehyde 3-phosphate</text>
        <dbReference type="Rhea" id="RHEA:28002"/>
        <dbReference type="ChEBI" id="CHEBI:16016"/>
        <dbReference type="ChEBI" id="CHEBI:57634"/>
        <dbReference type="ChEBI" id="CHEBI:59776"/>
    </reaction>
</comment>
<evidence type="ECO:0000256" key="2">
    <source>
        <dbReference type="ARBA" id="ARBA00001326"/>
    </source>
</evidence>
<gene>
    <name evidence="15" type="ORF">L596_024178</name>
</gene>
<dbReference type="EMBL" id="AZBU02000008">
    <property type="protein sequence ID" value="TKR68157.1"/>
    <property type="molecule type" value="Genomic_DNA"/>
</dbReference>
<organism evidence="15 16">
    <name type="scientific">Steinernema carpocapsae</name>
    <name type="common">Entomopathogenic nematode</name>
    <dbReference type="NCBI Taxonomy" id="34508"/>
    <lineage>
        <taxon>Eukaryota</taxon>
        <taxon>Metazoa</taxon>
        <taxon>Ecdysozoa</taxon>
        <taxon>Nematoda</taxon>
        <taxon>Chromadorea</taxon>
        <taxon>Rhabditida</taxon>
        <taxon>Tylenchina</taxon>
        <taxon>Panagrolaimomorpha</taxon>
        <taxon>Strongyloidoidea</taxon>
        <taxon>Steinernematidae</taxon>
        <taxon>Steinernema</taxon>
    </lineage>
</organism>
<dbReference type="EC" id="3.1.3.-" evidence="13"/>
<dbReference type="Gene3D" id="3.40.50.10880">
    <property type="entry name" value="Uncharacterised protein PF01937, DUF89, domain 3"/>
    <property type="match status" value="1"/>
</dbReference>
<dbReference type="GO" id="GO:0046872">
    <property type="term" value="F:metal ion binding"/>
    <property type="evidence" value="ECO:0007669"/>
    <property type="project" value="UniProtKB-UniRule"/>
</dbReference>
<dbReference type="STRING" id="34508.A0A4U5MFZ2"/>
<dbReference type="AlphaFoldDB" id="A0A4U5MFZ2"/>
<keyword evidence="6" id="KW-0808">Transferase</keyword>
<evidence type="ECO:0000313" key="16">
    <source>
        <dbReference type="Proteomes" id="UP000298663"/>
    </source>
</evidence>
<dbReference type="Proteomes" id="UP000298663">
    <property type="component" value="Unassembled WGS sequence"/>
</dbReference>
<evidence type="ECO:0000256" key="7">
    <source>
        <dbReference type="ARBA" id="ARBA00022691"/>
    </source>
</evidence>
<proteinExistence type="inferred from homology"/>
<dbReference type="FunFam" id="3.40.50.10880:FF:000002">
    <property type="entry name" value="Acidic residue methyltransferase 1"/>
    <property type="match status" value="1"/>
</dbReference>
<evidence type="ECO:0000256" key="3">
    <source>
        <dbReference type="ARBA" id="ARBA00009519"/>
    </source>
</evidence>
<comment type="similarity">
    <text evidence="3 13">Belongs to the damage-control phosphatase family. Sugar phosphate phosphatase III subfamily.</text>
</comment>
<evidence type="ECO:0000256" key="8">
    <source>
        <dbReference type="ARBA" id="ARBA00022723"/>
    </source>
</evidence>
<dbReference type="InterPro" id="IPR002791">
    <property type="entry name" value="ARMT1-like_metal-bd"/>
</dbReference>
<keyword evidence="4" id="KW-0533">Nickel</keyword>
<dbReference type="GO" id="GO:0006974">
    <property type="term" value="P:DNA damage response"/>
    <property type="evidence" value="ECO:0007669"/>
    <property type="project" value="TreeGrafter"/>
</dbReference>
<dbReference type="Pfam" id="PF01937">
    <property type="entry name" value="ARMT1-like_dom"/>
    <property type="match status" value="1"/>
</dbReference>
<dbReference type="PANTHER" id="PTHR12260">
    <property type="entry name" value="DAMAGE-CONTROL PHOSPHATASE ARMT1"/>
    <property type="match status" value="1"/>
</dbReference>
<dbReference type="GO" id="GO:0032259">
    <property type="term" value="P:methylation"/>
    <property type="evidence" value="ECO:0007669"/>
    <property type="project" value="UniProtKB-KW"/>
</dbReference>
<accession>A0A4U5MFZ2</accession>
<dbReference type="GO" id="GO:0097023">
    <property type="term" value="F:fructose 6-phosphate aldolase activity"/>
    <property type="evidence" value="ECO:0007669"/>
    <property type="project" value="RHEA"/>
</dbReference>
<sequence length="431" mass="49148">MSGLPLNGIAKGTFVFETIKERWPKIVAKIVDQIHRLRVSVVARFAEKGDADIKSVIGRLSEIRYRMMTDKPLTDFTDKLSDVDVWNKHLAKLRETNGEGQVTWYKSDWLFVECYLYRKVAEFFALTTHLQDYDCFASQKQNSFIDCIAPITKIAEYCLVQSSTASKDEVKSALHEFIEVCLWGNVCDLSLSGGDSHSAHESPIELVTHVRNKILANNIDVVVDHLLKGESGEVNIVADNASIELVGDIALAAFLLDYNLASKVVFHLKVRPWFVSDATIDDFTWTVEMMLGSKDETLKKFGKCLMERQNENRLEFRTHDFWTYGFPYFKMVEISPDLYADLSSAKLTIFKGDLNYRKLVGDCDWKYNEPFKTVLRGFLPSPLLALRTLKAETVAGIPDEAIKSIREKYGEENKEWMVKGEYAVAQWASKE</sequence>
<dbReference type="GO" id="GO:0103026">
    <property type="term" value="F:fructose-1-phosphatase activity"/>
    <property type="evidence" value="ECO:0007669"/>
    <property type="project" value="RHEA"/>
</dbReference>
<comment type="catalytic activity">
    <reaction evidence="2 13">
        <text>beta-D-fructose 1-phosphate + H2O = D-fructose + phosphate</text>
        <dbReference type="Rhea" id="RHEA:35603"/>
        <dbReference type="ChEBI" id="CHEBI:15377"/>
        <dbReference type="ChEBI" id="CHEBI:37721"/>
        <dbReference type="ChEBI" id="CHEBI:43474"/>
        <dbReference type="ChEBI" id="CHEBI:138881"/>
    </reaction>
</comment>
<dbReference type="EC" id="2.1.1.-" evidence="13"/>
<evidence type="ECO:0000256" key="10">
    <source>
        <dbReference type="ARBA" id="ARBA00023211"/>
    </source>
</evidence>
<reference evidence="15 16" key="1">
    <citation type="journal article" date="2015" name="Genome Biol.">
        <title>Comparative genomics of Steinernema reveals deeply conserved gene regulatory networks.</title>
        <authorList>
            <person name="Dillman A.R."/>
            <person name="Macchietto M."/>
            <person name="Porter C.F."/>
            <person name="Rogers A."/>
            <person name="Williams B."/>
            <person name="Antoshechkin I."/>
            <person name="Lee M.M."/>
            <person name="Goodwin Z."/>
            <person name="Lu X."/>
            <person name="Lewis E.E."/>
            <person name="Goodrich-Blair H."/>
            <person name="Stock S.P."/>
            <person name="Adams B.J."/>
            <person name="Sternberg P.W."/>
            <person name="Mortazavi A."/>
        </authorList>
    </citation>
    <scope>NUCLEOTIDE SEQUENCE [LARGE SCALE GENOMIC DNA]</scope>
    <source>
        <strain evidence="15 16">ALL</strain>
    </source>
</reference>
<evidence type="ECO:0000256" key="11">
    <source>
        <dbReference type="ARBA" id="ARBA00045980"/>
    </source>
</evidence>
<evidence type="ECO:0000313" key="15">
    <source>
        <dbReference type="EMBL" id="TKR68157.1"/>
    </source>
</evidence>
<dbReference type="Gene3D" id="1.20.930.60">
    <property type="match status" value="1"/>
</dbReference>
<evidence type="ECO:0000256" key="9">
    <source>
        <dbReference type="ARBA" id="ARBA00022801"/>
    </source>
</evidence>
<evidence type="ECO:0000256" key="6">
    <source>
        <dbReference type="ARBA" id="ARBA00022679"/>
    </source>
</evidence>
<comment type="cofactor">
    <cofactor evidence="13">
        <name>Mn(2+)</name>
        <dbReference type="ChEBI" id="CHEBI:29035"/>
    </cofactor>
    <cofactor evidence="13">
        <name>Ni(2+)</name>
        <dbReference type="ChEBI" id="CHEBI:49786"/>
    </cofactor>
</comment>
<comment type="function">
    <text evidence="11 13">Metal-dependent phosphatase that shows phosphatase activity against several substrates, including fructose-1-phosphate and fructose-6-phosphate. Its preference for fructose-1-phosphate, a strong glycating agent that causes DNA damage rather than a canonical yeast metabolite, suggests a damage-control function in hexose phosphate metabolism. Has also been shown to have O-methyltransferase activity that methylates glutamate residues of target proteins to form gamma-glutamyl methyl ester residues. Possibly methylates PCNA, suggesting it is involved in the DNA damage response.</text>
</comment>
<evidence type="ECO:0000256" key="12">
    <source>
        <dbReference type="ARBA" id="ARBA00048809"/>
    </source>
</evidence>
<dbReference type="GO" id="GO:0008983">
    <property type="term" value="F:protein-glutamate O-methyltransferase activity"/>
    <property type="evidence" value="ECO:0007669"/>
    <property type="project" value="RHEA"/>
</dbReference>
<feature type="domain" description="Damage-control phosphatase ARMT1-like metal-binding" evidence="14">
    <location>
        <begin position="18"/>
        <end position="400"/>
    </location>
</feature>
<keyword evidence="8 13" id="KW-0479">Metal-binding</keyword>
<dbReference type="SUPFAM" id="SSF111321">
    <property type="entry name" value="AF1104-like"/>
    <property type="match status" value="1"/>
</dbReference>
<dbReference type="InterPro" id="IPR036075">
    <property type="entry name" value="ARMT-1-like_metal-bd_sf"/>
</dbReference>
<comment type="caution">
    <text evidence="15">The sequence shown here is derived from an EMBL/GenBank/DDBJ whole genome shotgun (WGS) entry which is preliminary data.</text>
</comment>
<keyword evidence="9 13" id="KW-0378">Hydrolase</keyword>
<keyword evidence="7" id="KW-0949">S-adenosyl-L-methionine</keyword>
<evidence type="ECO:0000256" key="13">
    <source>
        <dbReference type="RuleBase" id="RU367030"/>
    </source>
</evidence>
<keyword evidence="16" id="KW-1185">Reference proteome</keyword>
<keyword evidence="10 13" id="KW-0464">Manganese</keyword>
<evidence type="ECO:0000256" key="5">
    <source>
        <dbReference type="ARBA" id="ARBA00022603"/>
    </source>
</evidence>
<dbReference type="InterPro" id="IPR039763">
    <property type="entry name" value="ARMT1"/>
</dbReference>
<evidence type="ECO:0000256" key="1">
    <source>
        <dbReference type="ARBA" id="ARBA00000807"/>
    </source>
</evidence>